<evidence type="ECO:0000313" key="2">
    <source>
        <dbReference type="Proteomes" id="UP000327493"/>
    </source>
</evidence>
<dbReference type="AlphaFoldDB" id="A0A5J5D2T3"/>
<sequence>MSKQSEPVELLHLISEAAEEEVFFRDLCAVQLLSNPASTDAVVVIRRLCAKAHLKEQTQCCHHCGVSGTKEDSNGFRNRSREFSQDLNHIPSAYVLSIMLDVDKLNPSLGIPKNAVESRFSQAMDKVQNKYADLKRGHPSSSGSVTGKDSTWPRWLHLAPLGPPASSLAGDVEGADCCHRERAVL</sequence>
<dbReference type="EMBL" id="VOFY01000013">
    <property type="protein sequence ID" value="KAA8587190.1"/>
    <property type="molecule type" value="Genomic_DNA"/>
</dbReference>
<reference evidence="1 2" key="1">
    <citation type="submission" date="2019-08" db="EMBL/GenBank/DDBJ databases">
        <title>A chromosome-level genome assembly, high-density linkage maps, and genome scans reveal the genomic architecture of hybrid incompatibilities underlying speciation via character displacement in darters (Percidae: Etheostominae).</title>
        <authorList>
            <person name="Moran R.L."/>
            <person name="Catchen J.M."/>
            <person name="Fuller R.C."/>
        </authorList>
    </citation>
    <scope>NUCLEOTIDE SEQUENCE [LARGE SCALE GENOMIC DNA]</scope>
    <source>
        <strain evidence="1">EspeVRDwgs_2016</strain>
        <tissue evidence="1">Muscle</tissue>
    </source>
</reference>
<comment type="caution">
    <text evidence="1">The sequence shown here is derived from an EMBL/GenBank/DDBJ whole genome shotgun (WGS) entry which is preliminary data.</text>
</comment>
<proteinExistence type="predicted"/>
<organism evidence="1 2">
    <name type="scientific">Etheostoma spectabile</name>
    <name type="common">orangethroat darter</name>
    <dbReference type="NCBI Taxonomy" id="54343"/>
    <lineage>
        <taxon>Eukaryota</taxon>
        <taxon>Metazoa</taxon>
        <taxon>Chordata</taxon>
        <taxon>Craniata</taxon>
        <taxon>Vertebrata</taxon>
        <taxon>Euteleostomi</taxon>
        <taxon>Actinopterygii</taxon>
        <taxon>Neopterygii</taxon>
        <taxon>Teleostei</taxon>
        <taxon>Neoteleostei</taxon>
        <taxon>Acanthomorphata</taxon>
        <taxon>Eupercaria</taxon>
        <taxon>Perciformes</taxon>
        <taxon>Percoidei</taxon>
        <taxon>Percidae</taxon>
        <taxon>Etheostomatinae</taxon>
        <taxon>Etheostoma</taxon>
    </lineage>
</organism>
<dbReference type="Proteomes" id="UP000327493">
    <property type="component" value="Chromosome 13"/>
</dbReference>
<evidence type="ECO:0000313" key="1">
    <source>
        <dbReference type="EMBL" id="KAA8587190.1"/>
    </source>
</evidence>
<name>A0A5J5D2T3_9PERO</name>
<keyword evidence="2" id="KW-1185">Reference proteome</keyword>
<gene>
    <name evidence="1" type="ORF">FQN60_001026</name>
</gene>
<accession>A0A5J5D2T3</accession>
<protein>
    <submittedName>
        <fullName evidence="1">Uncharacterized protein</fullName>
    </submittedName>
</protein>